<keyword evidence="2" id="KW-0812">Transmembrane</keyword>
<sequence length="192" mass="20093">MRQVTPNPTPNPQLRPPTAPPEPSAPAPAPAPTPAPLTPTMAPPTPKPTTIPKPTAKPTPSKTPQTPTTTSTTPNTPCLLLWWTLGLVLFTIIQSRITDTPLLHTTVYTTLFFTVFGAAATVAVRAGGRATDVLLLLAAMVGIVQLWTGTLGAGTVGMAGTGVAEAVGEGATRFTAGYRNLAFTNRECKRRF</sequence>
<protein>
    <submittedName>
        <fullName evidence="3">Uncharacterized protein</fullName>
    </submittedName>
</protein>
<evidence type="ECO:0000313" key="3">
    <source>
        <dbReference type="EMBL" id="RPB12011.1"/>
    </source>
</evidence>
<dbReference type="InParanoid" id="A0A3N4KUI3"/>
<feature type="transmembrane region" description="Helical" evidence="2">
    <location>
        <begin position="79"/>
        <end position="97"/>
    </location>
</feature>
<proteinExistence type="predicted"/>
<dbReference type="AlphaFoldDB" id="A0A3N4KUI3"/>
<dbReference type="Proteomes" id="UP000277580">
    <property type="component" value="Unassembled WGS sequence"/>
</dbReference>
<feature type="region of interest" description="Disordered" evidence="1">
    <location>
        <begin position="1"/>
        <end position="74"/>
    </location>
</feature>
<evidence type="ECO:0000256" key="1">
    <source>
        <dbReference type="SAM" id="MobiDB-lite"/>
    </source>
</evidence>
<feature type="transmembrane region" description="Helical" evidence="2">
    <location>
        <begin position="133"/>
        <end position="153"/>
    </location>
</feature>
<accession>A0A3N4KUI3</accession>
<organism evidence="3 4">
    <name type="scientific">Morchella conica CCBAS932</name>
    <dbReference type="NCBI Taxonomy" id="1392247"/>
    <lineage>
        <taxon>Eukaryota</taxon>
        <taxon>Fungi</taxon>
        <taxon>Dikarya</taxon>
        <taxon>Ascomycota</taxon>
        <taxon>Pezizomycotina</taxon>
        <taxon>Pezizomycetes</taxon>
        <taxon>Pezizales</taxon>
        <taxon>Morchellaceae</taxon>
        <taxon>Morchella</taxon>
    </lineage>
</organism>
<keyword evidence="4" id="KW-1185">Reference proteome</keyword>
<feature type="compositionally biased region" description="Low complexity" evidence="1">
    <location>
        <begin position="58"/>
        <end position="74"/>
    </location>
</feature>
<keyword evidence="2" id="KW-1133">Transmembrane helix</keyword>
<evidence type="ECO:0000313" key="4">
    <source>
        <dbReference type="Proteomes" id="UP000277580"/>
    </source>
</evidence>
<name>A0A3N4KUI3_9PEZI</name>
<evidence type="ECO:0000256" key="2">
    <source>
        <dbReference type="SAM" id="Phobius"/>
    </source>
</evidence>
<feature type="transmembrane region" description="Helical" evidence="2">
    <location>
        <begin position="103"/>
        <end position="126"/>
    </location>
</feature>
<gene>
    <name evidence="3" type="ORF">P167DRAFT_173266</name>
</gene>
<dbReference type="EMBL" id="ML119131">
    <property type="protein sequence ID" value="RPB12011.1"/>
    <property type="molecule type" value="Genomic_DNA"/>
</dbReference>
<reference evidence="3 4" key="1">
    <citation type="journal article" date="2018" name="Nat. Ecol. Evol.">
        <title>Pezizomycetes genomes reveal the molecular basis of ectomycorrhizal truffle lifestyle.</title>
        <authorList>
            <person name="Murat C."/>
            <person name="Payen T."/>
            <person name="Noel B."/>
            <person name="Kuo A."/>
            <person name="Morin E."/>
            <person name="Chen J."/>
            <person name="Kohler A."/>
            <person name="Krizsan K."/>
            <person name="Balestrini R."/>
            <person name="Da Silva C."/>
            <person name="Montanini B."/>
            <person name="Hainaut M."/>
            <person name="Levati E."/>
            <person name="Barry K.W."/>
            <person name="Belfiori B."/>
            <person name="Cichocki N."/>
            <person name="Clum A."/>
            <person name="Dockter R.B."/>
            <person name="Fauchery L."/>
            <person name="Guy J."/>
            <person name="Iotti M."/>
            <person name="Le Tacon F."/>
            <person name="Lindquist E.A."/>
            <person name="Lipzen A."/>
            <person name="Malagnac F."/>
            <person name="Mello A."/>
            <person name="Molinier V."/>
            <person name="Miyauchi S."/>
            <person name="Poulain J."/>
            <person name="Riccioni C."/>
            <person name="Rubini A."/>
            <person name="Sitrit Y."/>
            <person name="Splivallo R."/>
            <person name="Traeger S."/>
            <person name="Wang M."/>
            <person name="Zifcakova L."/>
            <person name="Wipf D."/>
            <person name="Zambonelli A."/>
            <person name="Paolocci F."/>
            <person name="Nowrousian M."/>
            <person name="Ottonello S."/>
            <person name="Baldrian P."/>
            <person name="Spatafora J.W."/>
            <person name="Henrissat B."/>
            <person name="Nagy L.G."/>
            <person name="Aury J.M."/>
            <person name="Wincker P."/>
            <person name="Grigoriev I.V."/>
            <person name="Bonfante P."/>
            <person name="Martin F.M."/>
        </authorList>
    </citation>
    <scope>NUCLEOTIDE SEQUENCE [LARGE SCALE GENOMIC DNA]</scope>
    <source>
        <strain evidence="3 4">CCBAS932</strain>
    </source>
</reference>
<keyword evidence="2" id="KW-0472">Membrane</keyword>
<feature type="compositionally biased region" description="Pro residues" evidence="1">
    <location>
        <begin position="7"/>
        <end position="57"/>
    </location>
</feature>
<dbReference type="PRINTS" id="PR01217">
    <property type="entry name" value="PRICHEXTENSN"/>
</dbReference>